<gene>
    <name evidence="9" type="ORF">SAMN02745217_01423</name>
</gene>
<dbReference type="STRING" id="1121345.SAMN02745217_01423"/>
<dbReference type="InterPro" id="IPR004562">
    <property type="entry name" value="LipoylTrfase_LipoateP_Ligase"/>
</dbReference>
<dbReference type="NCBIfam" id="TIGR00545">
    <property type="entry name" value="lipoyltrans"/>
    <property type="match status" value="1"/>
</dbReference>
<dbReference type="InterPro" id="IPR045864">
    <property type="entry name" value="aa-tRNA-synth_II/BPL/LPL"/>
</dbReference>
<dbReference type="EMBL" id="FRFD01000004">
    <property type="protein sequence ID" value="SHO47119.1"/>
    <property type="molecule type" value="Genomic_DNA"/>
</dbReference>
<keyword evidence="5" id="KW-0547">Nucleotide-binding</keyword>
<evidence type="ECO:0000256" key="3">
    <source>
        <dbReference type="ARBA" id="ARBA00012367"/>
    </source>
</evidence>
<evidence type="ECO:0000256" key="7">
    <source>
        <dbReference type="ARBA" id="ARBA00048037"/>
    </source>
</evidence>
<comment type="pathway">
    <text evidence="1">Protein modification; protein lipoylation via exogenous pathway; protein N(6)-(lipoyl)lysine from lipoate: step 2/2.</text>
</comment>
<dbReference type="SUPFAM" id="SSF55681">
    <property type="entry name" value="Class II aaRS and biotin synthetases"/>
    <property type="match status" value="1"/>
</dbReference>
<comment type="catalytic activity">
    <reaction evidence="7">
        <text>L-lysyl-[lipoyl-carrier protein] + (R)-lipoate + ATP = N(6)-[(R)-lipoyl]-L-lysyl-[lipoyl-carrier protein] + AMP + diphosphate + H(+)</text>
        <dbReference type="Rhea" id="RHEA:49288"/>
        <dbReference type="Rhea" id="RHEA-COMP:10500"/>
        <dbReference type="Rhea" id="RHEA-COMP:10502"/>
        <dbReference type="ChEBI" id="CHEBI:15378"/>
        <dbReference type="ChEBI" id="CHEBI:29969"/>
        <dbReference type="ChEBI" id="CHEBI:30616"/>
        <dbReference type="ChEBI" id="CHEBI:33019"/>
        <dbReference type="ChEBI" id="CHEBI:83088"/>
        <dbReference type="ChEBI" id="CHEBI:83099"/>
        <dbReference type="ChEBI" id="CHEBI:456215"/>
        <dbReference type="EC" id="6.3.1.20"/>
    </reaction>
</comment>
<evidence type="ECO:0000256" key="6">
    <source>
        <dbReference type="ARBA" id="ARBA00022840"/>
    </source>
</evidence>
<dbReference type="UniPathway" id="UPA00537">
    <property type="reaction ID" value="UER00594"/>
</dbReference>
<dbReference type="Pfam" id="PF21948">
    <property type="entry name" value="LplA-B_cat"/>
    <property type="match status" value="1"/>
</dbReference>
<dbReference type="Gene3D" id="3.30.930.10">
    <property type="entry name" value="Bira Bifunctional Protein, Domain 2"/>
    <property type="match status" value="1"/>
</dbReference>
<dbReference type="CDD" id="cd16443">
    <property type="entry name" value="LplA"/>
    <property type="match status" value="1"/>
</dbReference>
<accession>A0A1M7Y4M2</accession>
<dbReference type="EC" id="6.3.1.20" evidence="3"/>
<keyword evidence="4 9" id="KW-0436">Ligase</keyword>
<dbReference type="GO" id="GO:0005737">
    <property type="term" value="C:cytoplasm"/>
    <property type="evidence" value="ECO:0007669"/>
    <property type="project" value="TreeGrafter"/>
</dbReference>
<evidence type="ECO:0000256" key="4">
    <source>
        <dbReference type="ARBA" id="ARBA00022598"/>
    </source>
</evidence>
<dbReference type="OrthoDB" id="9788148at2"/>
<dbReference type="SUPFAM" id="SSF82649">
    <property type="entry name" value="SufE/NifU"/>
    <property type="match status" value="1"/>
</dbReference>
<dbReference type="GO" id="GO:0017118">
    <property type="term" value="F:lipoyltransferase activity"/>
    <property type="evidence" value="ECO:0007669"/>
    <property type="project" value="TreeGrafter"/>
</dbReference>
<protein>
    <recommendedName>
        <fullName evidence="3">lipoate--protein ligase</fullName>
        <ecNumber evidence="3">6.3.1.20</ecNumber>
    </recommendedName>
</protein>
<dbReference type="InterPro" id="IPR019491">
    <property type="entry name" value="Lipoate_protein_ligase_C"/>
</dbReference>
<dbReference type="PROSITE" id="PS51733">
    <property type="entry name" value="BPL_LPL_CATALYTIC"/>
    <property type="match status" value="1"/>
</dbReference>
<dbReference type="AlphaFoldDB" id="A0A1M7Y4M2"/>
<dbReference type="Pfam" id="PF10437">
    <property type="entry name" value="Lip_prot_lig_C"/>
    <property type="match status" value="1"/>
</dbReference>
<evidence type="ECO:0000313" key="10">
    <source>
        <dbReference type="Proteomes" id="UP000184612"/>
    </source>
</evidence>
<dbReference type="Gene3D" id="3.30.390.50">
    <property type="entry name" value="CO dehydrogenase flavoprotein, C-terminal domain"/>
    <property type="match status" value="1"/>
</dbReference>
<evidence type="ECO:0000259" key="8">
    <source>
        <dbReference type="PROSITE" id="PS51733"/>
    </source>
</evidence>
<dbReference type="PANTHER" id="PTHR12561">
    <property type="entry name" value="LIPOATE-PROTEIN LIGASE"/>
    <property type="match status" value="1"/>
</dbReference>
<evidence type="ECO:0000256" key="5">
    <source>
        <dbReference type="ARBA" id="ARBA00022741"/>
    </source>
</evidence>
<dbReference type="Proteomes" id="UP000184612">
    <property type="component" value="Unassembled WGS sequence"/>
</dbReference>
<evidence type="ECO:0000313" key="9">
    <source>
        <dbReference type="EMBL" id="SHO47119.1"/>
    </source>
</evidence>
<sequence>MQQVIVIEKSFEMPWENLAYEECLMEFADRTGDVYILFLWQNRNAVIIGRNQNPWKELNFETMHSEKIDLARRITGGGAVYHDLGNLNFTFILPKHVYEEKKTPQIIVDAMDLLDIKAEISGRNDICCNGKKFSGSAFSVKEKVGLHHGTLLIDVNLERMMKCLTPDKAKLISKGIDSVNSRVINLKTEDDTVTIESVKKAIKTIFLEEYYKESIELKTNCDIDEKLFSDLIQLYSSHDWIYGENLENFEEVSSKFEWGLVSVKLQFEETKVVKCVIESDALDANTIEQLSLKIEGINLDKDELQNLLEWSKEDFIPEQKKIVNDIIYLIINKIRE</sequence>
<comment type="pathway">
    <text evidence="2">Protein modification; protein lipoylation via exogenous pathway; protein N(6)-(lipoyl)lysine from lipoate: step 1/2.</text>
</comment>
<reference evidence="9 10" key="1">
    <citation type="submission" date="2016-12" db="EMBL/GenBank/DDBJ databases">
        <authorList>
            <person name="Song W.-J."/>
            <person name="Kurnit D.M."/>
        </authorList>
    </citation>
    <scope>NUCLEOTIDE SEQUENCE [LARGE SCALE GENOMIC DNA]</scope>
    <source>
        <strain evidence="9 10">DSM 12503</strain>
    </source>
</reference>
<keyword evidence="10" id="KW-1185">Reference proteome</keyword>
<feature type="domain" description="BPL/LPL catalytic" evidence="8">
    <location>
        <begin position="31"/>
        <end position="214"/>
    </location>
</feature>
<dbReference type="GO" id="GO:0009249">
    <property type="term" value="P:protein lipoylation"/>
    <property type="evidence" value="ECO:0007669"/>
    <property type="project" value="InterPro"/>
</dbReference>
<keyword evidence="6" id="KW-0067">ATP-binding</keyword>
<evidence type="ECO:0000256" key="1">
    <source>
        <dbReference type="ARBA" id="ARBA00005085"/>
    </source>
</evidence>
<dbReference type="PANTHER" id="PTHR12561:SF3">
    <property type="entry name" value="LIPOYLTRANSFERASE 1, MITOCHONDRIAL"/>
    <property type="match status" value="1"/>
</dbReference>
<proteinExistence type="predicted"/>
<dbReference type="GO" id="GO:0016979">
    <property type="term" value="F:lipoate-protein ligase activity"/>
    <property type="evidence" value="ECO:0007669"/>
    <property type="project" value="UniProtKB-EC"/>
</dbReference>
<evidence type="ECO:0000256" key="2">
    <source>
        <dbReference type="ARBA" id="ARBA00005124"/>
    </source>
</evidence>
<organism evidence="9 10">
    <name type="scientific">Anaerocolumna xylanovorans DSM 12503</name>
    <dbReference type="NCBI Taxonomy" id="1121345"/>
    <lineage>
        <taxon>Bacteria</taxon>
        <taxon>Bacillati</taxon>
        <taxon>Bacillota</taxon>
        <taxon>Clostridia</taxon>
        <taxon>Lachnospirales</taxon>
        <taxon>Lachnospiraceae</taxon>
        <taxon>Anaerocolumna</taxon>
    </lineage>
</organism>
<dbReference type="GO" id="GO:0005524">
    <property type="term" value="F:ATP binding"/>
    <property type="evidence" value="ECO:0007669"/>
    <property type="project" value="UniProtKB-KW"/>
</dbReference>
<name>A0A1M7Y4M2_9FIRM</name>
<dbReference type="RefSeq" id="WP_073588145.1">
    <property type="nucleotide sequence ID" value="NZ_FRFD01000004.1"/>
</dbReference>
<dbReference type="InterPro" id="IPR004143">
    <property type="entry name" value="BPL_LPL_catalytic"/>
</dbReference>